<dbReference type="InterPro" id="IPR009594">
    <property type="entry name" value="Tscrpt_reg_HTH_AraC_N"/>
</dbReference>
<dbReference type="PRINTS" id="PR00032">
    <property type="entry name" value="HTHARAC"/>
</dbReference>
<organism evidence="5 6">
    <name type="scientific">Mycobacterium paraterrae</name>
    <dbReference type="NCBI Taxonomy" id="577492"/>
    <lineage>
        <taxon>Bacteria</taxon>
        <taxon>Bacillati</taxon>
        <taxon>Actinomycetota</taxon>
        <taxon>Actinomycetes</taxon>
        <taxon>Mycobacteriales</taxon>
        <taxon>Mycobacteriaceae</taxon>
        <taxon>Mycobacterium</taxon>
    </lineage>
</organism>
<evidence type="ECO:0000256" key="2">
    <source>
        <dbReference type="ARBA" id="ARBA00023125"/>
    </source>
</evidence>
<dbReference type="PROSITE" id="PS01124">
    <property type="entry name" value="HTH_ARAC_FAMILY_2"/>
    <property type="match status" value="1"/>
</dbReference>
<evidence type="ECO:0000256" key="3">
    <source>
        <dbReference type="ARBA" id="ARBA00023163"/>
    </source>
</evidence>
<dbReference type="InterPro" id="IPR020449">
    <property type="entry name" value="Tscrpt_reg_AraC-type_HTH"/>
</dbReference>
<protein>
    <submittedName>
        <fullName evidence="5">AraC family transcriptional regulator</fullName>
    </submittedName>
</protein>
<evidence type="ECO:0000313" key="5">
    <source>
        <dbReference type="EMBL" id="UMB72302.1"/>
    </source>
</evidence>
<dbReference type="SMART" id="SM00342">
    <property type="entry name" value="HTH_ARAC"/>
    <property type="match status" value="1"/>
</dbReference>
<dbReference type="Gene3D" id="1.10.10.60">
    <property type="entry name" value="Homeodomain-like"/>
    <property type="match status" value="2"/>
</dbReference>
<feature type="domain" description="HTH araC/xylS-type" evidence="4">
    <location>
        <begin position="194"/>
        <end position="292"/>
    </location>
</feature>
<proteinExistence type="predicted"/>
<gene>
    <name evidence="5" type="ORF">MKK62_13480</name>
</gene>
<sequence>MSSELVARMTAFAPRLGPNTGRWPGLTTYRFDQPTKPEWEDVSGLSIGIVAQGRKAVLEKGRRHIYDQSHYLIINGELRFESEILDASPTRPCLCLVLEVAPATVRDISRKMPERHGIEAAWIRGVAERCVVSSLDDEVIGSTLRFLGSLTDSVDREVLAPLYVRELIYRVLQREQFARMLLFANRQSAGNPVGAALSYINAHWAEPITVAALAAQVGLSSSAFSRAFRDVTGSSPYQYVKEVRLNRARELVIDGRLAVTDIAGRVGYSSASHFIKEFRGRFGTTPREYVGA</sequence>
<evidence type="ECO:0000259" key="4">
    <source>
        <dbReference type="PROSITE" id="PS01124"/>
    </source>
</evidence>
<name>A0ABY3VS56_9MYCO</name>
<dbReference type="EMBL" id="CP092488">
    <property type="protein sequence ID" value="UMB72302.1"/>
    <property type="molecule type" value="Genomic_DNA"/>
</dbReference>
<keyword evidence="3" id="KW-0804">Transcription</keyword>
<dbReference type="PANTHER" id="PTHR43436">
    <property type="entry name" value="ARAC-FAMILY TRANSCRIPTIONAL REGULATOR"/>
    <property type="match status" value="1"/>
</dbReference>
<dbReference type="Proteomes" id="UP001055336">
    <property type="component" value="Chromosome"/>
</dbReference>
<dbReference type="Pfam" id="PF12833">
    <property type="entry name" value="HTH_18"/>
    <property type="match status" value="1"/>
</dbReference>
<dbReference type="PANTHER" id="PTHR43436:SF1">
    <property type="entry name" value="TRANSCRIPTIONAL REGULATORY PROTEIN"/>
    <property type="match status" value="1"/>
</dbReference>
<dbReference type="InterPro" id="IPR018060">
    <property type="entry name" value="HTH_AraC"/>
</dbReference>
<dbReference type="SUPFAM" id="SSF46689">
    <property type="entry name" value="Homeodomain-like"/>
    <property type="match status" value="2"/>
</dbReference>
<dbReference type="Pfam" id="PF06719">
    <property type="entry name" value="AraC_N"/>
    <property type="match status" value="1"/>
</dbReference>
<dbReference type="InterPro" id="IPR009057">
    <property type="entry name" value="Homeodomain-like_sf"/>
</dbReference>
<reference evidence="5" key="1">
    <citation type="submission" date="2022-08" db="EMBL/GenBank/DDBJ databases">
        <title>Whole genome sequencing of non-tuberculosis mycobacteria type-strains.</title>
        <authorList>
            <person name="Igarashi Y."/>
            <person name="Osugi A."/>
            <person name="Mitarai S."/>
        </authorList>
    </citation>
    <scope>NUCLEOTIDE SEQUENCE</scope>
    <source>
        <strain evidence="5">DSM 45127</strain>
    </source>
</reference>
<keyword evidence="6" id="KW-1185">Reference proteome</keyword>
<dbReference type="RefSeq" id="WP_240264014.1">
    <property type="nucleotide sequence ID" value="NZ_CP092488.2"/>
</dbReference>
<keyword evidence="2" id="KW-0238">DNA-binding</keyword>
<keyword evidence="1" id="KW-0805">Transcription regulation</keyword>
<evidence type="ECO:0000313" key="6">
    <source>
        <dbReference type="Proteomes" id="UP001055336"/>
    </source>
</evidence>
<accession>A0ABY3VS56</accession>
<evidence type="ECO:0000256" key="1">
    <source>
        <dbReference type="ARBA" id="ARBA00023015"/>
    </source>
</evidence>